<keyword evidence="1" id="KW-0378">Hydrolase</keyword>
<dbReference type="GO" id="GO:0016787">
    <property type="term" value="F:hydrolase activity"/>
    <property type="evidence" value="ECO:0007669"/>
    <property type="project" value="UniProtKB-KW"/>
</dbReference>
<protein>
    <submittedName>
        <fullName evidence="1">Alpha/beta hydrolase</fullName>
    </submittedName>
</protein>
<dbReference type="Pfam" id="PF06028">
    <property type="entry name" value="DUF915"/>
    <property type="match status" value="2"/>
</dbReference>
<reference evidence="2" key="1">
    <citation type="submission" date="2014-05" db="EMBL/GenBank/DDBJ databases">
        <title>Whole genome sequencing of Lactobacillus casei NRIC0644.</title>
        <authorList>
            <person name="Atarashi H."/>
            <person name="Yoshida Y."/>
            <person name="Fujimura S."/>
            <person name="Tanaka N."/>
            <person name="Shiwa Y."/>
            <person name="Yoshikawa H."/>
            <person name="Okada S."/>
            <person name="Nakagawa J."/>
        </authorList>
    </citation>
    <scope>NUCLEOTIDE SEQUENCE [LARGE SCALE GENOMIC DNA]</scope>
    <source>
        <strain evidence="2">NRIC0644</strain>
    </source>
</reference>
<gene>
    <name evidence="1" type="ORF">LC0644_2529</name>
</gene>
<dbReference type="Proteomes" id="UP000032552">
    <property type="component" value="Unassembled WGS sequence"/>
</dbReference>
<dbReference type="SUPFAM" id="SSF53474">
    <property type="entry name" value="alpha/beta-Hydrolases"/>
    <property type="match status" value="1"/>
</dbReference>
<comment type="caution">
    <text evidence="1">The sequence shown here is derived from an EMBL/GenBank/DDBJ whole genome shotgun (WGS) entry which is preliminary data.</text>
</comment>
<organism evidence="1 2">
    <name type="scientific">Lacticaseibacillus paracasei NRIC 0644</name>
    <dbReference type="NCBI Taxonomy" id="1435038"/>
    <lineage>
        <taxon>Bacteria</taxon>
        <taxon>Bacillati</taxon>
        <taxon>Bacillota</taxon>
        <taxon>Bacilli</taxon>
        <taxon>Lactobacillales</taxon>
        <taxon>Lactobacillaceae</taxon>
        <taxon>Lacticaseibacillus</taxon>
    </lineage>
</organism>
<dbReference type="InterPro" id="IPR029058">
    <property type="entry name" value="AB_hydrolase_fold"/>
</dbReference>
<dbReference type="EMBL" id="BAYM01000387">
    <property type="protein sequence ID" value="GAN37940.1"/>
    <property type="molecule type" value="Genomic_DNA"/>
</dbReference>
<dbReference type="InterPro" id="IPR010315">
    <property type="entry name" value="DUF915_hydro-like"/>
</dbReference>
<sequence>MTLFMAKSAKRWRRVSISVLVTLLLASGGYWLWWQLGSRAIHQQTYRHTGIVTVFVPSYGSNSLTFGPMVQRFKQDKASDQVTTIHVSADGKRTITGADRYNGKNPLINVVFADAKSPQKEVRQLTDLLHWLRVQRHVTRVNLVGHSMGSNLSFNYMTTPHANLQPQVINYVSFASEFYRDPTTQIRALPKTLHILVIGGQVFGAKGDWAVSLAGVKRLAAKFKAAGLSTTLFVYTGTPVGAYHSTLHQNPYVDAEILHFLFT</sequence>
<accession>A0A0C9P0N6</accession>
<dbReference type="Gene3D" id="3.40.50.1820">
    <property type="entry name" value="alpha/beta hydrolase"/>
    <property type="match status" value="1"/>
</dbReference>
<evidence type="ECO:0000313" key="1">
    <source>
        <dbReference type="EMBL" id="GAN37940.1"/>
    </source>
</evidence>
<proteinExistence type="predicted"/>
<dbReference type="AlphaFoldDB" id="A0A0C9P0N6"/>
<evidence type="ECO:0000313" key="2">
    <source>
        <dbReference type="Proteomes" id="UP000032552"/>
    </source>
</evidence>
<name>A0A0C9P0N6_LACPA</name>